<gene>
    <name evidence="7" type="ORF">DD238_005130</name>
</gene>
<comment type="subcellular location">
    <subcellularLocation>
        <location evidence="1">Membrane</location>
        <topology evidence="1">Multi-pass membrane protein</topology>
    </subcellularLocation>
</comment>
<keyword evidence="2 5" id="KW-0812">Transmembrane</keyword>
<feature type="transmembrane region" description="Helical" evidence="5">
    <location>
        <begin position="135"/>
        <end position="157"/>
    </location>
</feature>
<feature type="transmembrane region" description="Helical" evidence="5">
    <location>
        <begin position="102"/>
        <end position="123"/>
    </location>
</feature>
<dbReference type="InterPro" id="IPR037185">
    <property type="entry name" value="EmrE-like"/>
</dbReference>
<dbReference type="PANTHER" id="PTHR22911:SF6">
    <property type="entry name" value="SOLUTE CARRIER FAMILY 35 MEMBER G1"/>
    <property type="match status" value="1"/>
</dbReference>
<evidence type="ECO:0000256" key="4">
    <source>
        <dbReference type="ARBA" id="ARBA00023136"/>
    </source>
</evidence>
<dbReference type="PANTHER" id="PTHR22911">
    <property type="entry name" value="ACYL-MALONYL CONDENSING ENZYME-RELATED"/>
    <property type="match status" value="1"/>
</dbReference>
<evidence type="ECO:0000256" key="1">
    <source>
        <dbReference type="ARBA" id="ARBA00004141"/>
    </source>
</evidence>
<dbReference type="AlphaFoldDB" id="A0A3M6VDN4"/>
<evidence type="ECO:0000256" key="5">
    <source>
        <dbReference type="SAM" id="Phobius"/>
    </source>
</evidence>
<keyword evidence="8" id="KW-1185">Reference proteome</keyword>
<feature type="transmembrane region" description="Helical" evidence="5">
    <location>
        <begin position="187"/>
        <end position="207"/>
    </location>
</feature>
<dbReference type="STRING" id="542832.A0A3M6VDN4"/>
<reference evidence="7 8" key="1">
    <citation type="submission" date="2018-06" db="EMBL/GenBank/DDBJ databases">
        <title>Comparative genomics of downy mildews reveals potential adaptations to biotrophy.</title>
        <authorList>
            <person name="Fletcher K."/>
            <person name="Klosterman S.J."/>
            <person name="Derevnina L."/>
            <person name="Martin F."/>
            <person name="Koike S."/>
            <person name="Reyes Chin-Wo S."/>
            <person name="Mou B."/>
            <person name="Michelmore R."/>
        </authorList>
    </citation>
    <scope>NUCLEOTIDE SEQUENCE [LARGE SCALE GENOMIC DNA]</scope>
    <source>
        <strain evidence="7 8">R14</strain>
    </source>
</reference>
<dbReference type="Pfam" id="PF00892">
    <property type="entry name" value="EamA"/>
    <property type="match status" value="1"/>
</dbReference>
<evidence type="ECO:0000256" key="3">
    <source>
        <dbReference type="ARBA" id="ARBA00022989"/>
    </source>
</evidence>
<evidence type="ECO:0000313" key="8">
    <source>
        <dbReference type="Proteomes" id="UP000282087"/>
    </source>
</evidence>
<dbReference type="VEuPathDB" id="FungiDB:DD237_001182"/>
<evidence type="ECO:0000256" key="2">
    <source>
        <dbReference type="ARBA" id="ARBA00022692"/>
    </source>
</evidence>
<name>A0A3M6VDN4_9STRA</name>
<keyword evidence="3 5" id="KW-1133">Transmembrane helix</keyword>
<sequence>MPLAAVYESINIMASSAPGGKNDSGKKAVLHIENLPLLLTSGSLESLSTEEKWLPQFMRQAIVRSISNRIAGLLLVGTSAFLVSCTTTLARDNTIKLTSVELLFWRSLVSWLLTLVAIAATGTAMRVKKEFYRPLVLRCITGCTTMILTIIVLQNVAVSNATVITYFSPLLAFVLAAFFLNEKPRVFEVGCSMVCVVGAVLVVRPAFLFGKNGSTDTKWYRRSMTSFVTSTLFGEWLAIGCAVVVVCMEAGAYVSLRSLQKVPHLVVMHYFLLATTLVTLAAIFCLQQYEKAKTGGLSLETWGAILGTGALTFAEQLFLTRGFQFDGAGVLAATRLLHVGCEFVWSVVLLGTALNAWSAGGAATTAAGVLFLALHRVHNHWAVKRNMRRMLE</sequence>
<evidence type="ECO:0000313" key="7">
    <source>
        <dbReference type="EMBL" id="RMX64769.1"/>
    </source>
</evidence>
<proteinExistence type="predicted"/>
<feature type="transmembrane region" description="Helical" evidence="5">
    <location>
        <begin position="163"/>
        <end position="180"/>
    </location>
</feature>
<dbReference type="GO" id="GO:0016020">
    <property type="term" value="C:membrane"/>
    <property type="evidence" value="ECO:0007669"/>
    <property type="project" value="UniProtKB-SubCell"/>
</dbReference>
<dbReference type="InterPro" id="IPR000620">
    <property type="entry name" value="EamA_dom"/>
</dbReference>
<feature type="transmembrane region" description="Helical" evidence="5">
    <location>
        <begin position="356"/>
        <end position="377"/>
    </location>
</feature>
<organism evidence="7 8">
    <name type="scientific">Peronospora effusa</name>
    <dbReference type="NCBI Taxonomy" id="542832"/>
    <lineage>
        <taxon>Eukaryota</taxon>
        <taxon>Sar</taxon>
        <taxon>Stramenopiles</taxon>
        <taxon>Oomycota</taxon>
        <taxon>Peronosporomycetes</taxon>
        <taxon>Peronosporales</taxon>
        <taxon>Peronosporaceae</taxon>
        <taxon>Peronospora</taxon>
    </lineage>
</organism>
<comment type="caution">
    <text evidence="7">The sequence shown here is derived from an EMBL/GenBank/DDBJ whole genome shotgun (WGS) entry which is preliminary data.</text>
</comment>
<protein>
    <recommendedName>
        <fullName evidence="6">EamA domain-containing protein</fullName>
    </recommendedName>
</protein>
<feature type="transmembrane region" description="Helical" evidence="5">
    <location>
        <begin position="70"/>
        <end position="90"/>
    </location>
</feature>
<dbReference type="SUPFAM" id="SSF103481">
    <property type="entry name" value="Multidrug resistance efflux transporter EmrE"/>
    <property type="match status" value="1"/>
</dbReference>
<feature type="transmembrane region" description="Helical" evidence="5">
    <location>
        <begin position="266"/>
        <end position="289"/>
    </location>
</feature>
<dbReference type="Proteomes" id="UP000282087">
    <property type="component" value="Unassembled WGS sequence"/>
</dbReference>
<evidence type="ECO:0000259" key="6">
    <source>
        <dbReference type="Pfam" id="PF00892"/>
    </source>
</evidence>
<keyword evidence="4 5" id="KW-0472">Membrane</keyword>
<feature type="transmembrane region" description="Helical" evidence="5">
    <location>
        <begin position="227"/>
        <end position="254"/>
    </location>
</feature>
<feature type="domain" description="EamA" evidence="6">
    <location>
        <begin position="71"/>
        <end position="203"/>
    </location>
</feature>
<dbReference type="EMBL" id="QLLG01000287">
    <property type="protein sequence ID" value="RMX64769.1"/>
    <property type="molecule type" value="Genomic_DNA"/>
</dbReference>
<accession>A0A3M6VDN4</accession>